<feature type="domain" description="Methyltransferase" evidence="1">
    <location>
        <begin position="69"/>
        <end position="151"/>
    </location>
</feature>
<dbReference type="EMBL" id="BKCF01000002">
    <property type="protein sequence ID" value="GEQ86067.1"/>
    <property type="molecule type" value="Genomic_DNA"/>
</dbReference>
<gene>
    <name evidence="2" type="ORF">ULMS_15750</name>
</gene>
<keyword evidence="3" id="KW-1185">Reference proteome</keyword>
<comment type="caution">
    <text evidence="2">The sequence shown here is derived from an EMBL/GenBank/DDBJ whole genome shotgun (WGS) entry which is preliminary data.</text>
</comment>
<evidence type="ECO:0000259" key="1">
    <source>
        <dbReference type="Pfam" id="PF13649"/>
    </source>
</evidence>
<evidence type="ECO:0000313" key="2">
    <source>
        <dbReference type="EMBL" id="GEQ86067.1"/>
    </source>
</evidence>
<accession>A0A5J4FTZ5</accession>
<name>A0A5J4FTZ5_9FLAO</name>
<dbReference type="RefSeq" id="WP_151893999.1">
    <property type="nucleotide sequence ID" value="NZ_BKCF01000002.1"/>
</dbReference>
<dbReference type="Gene3D" id="3.40.50.150">
    <property type="entry name" value="Vaccinia Virus protein VP39"/>
    <property type="match status" value="1"/>
</dbReference>
<protein>
    <recommendedName>
        <fullName evidence="1">Methyltransferase domain-containing protein</fullName>
    </recommendedName>
</protein>
<dbReference type="Pfam" id="PF13649">
    <property type="entry name" value="Methyltransf_25"/>
    <property type="match status" value="1"/>
</dbReference>
<dbReference type="InterPro" id="IPR041698">
    <property type="entry name" value="Methyltransf_25"/>
</dbReference>
<evidence type="ECO:0000313" key="3">
    <source>
        <dbReference type="Proteomes" id="UP000326994"/>
    </source>
</evidence>
<dbReference type="Proteomes" id="UP000326994">
    <property type="component" value="Unassembled WGS sequence"/>
</dbReference>
<reference evidence="2 3" key="1">
    <citation type="submission" date="2019-08" db="EMBL/GenBank/DDBJ databases">
        <title>Ulvibacter marinistellae sp. nov., isolated from a starfish, Patiria pectinifera.</title>
        <authorList>
            <person name="Kawano K."/>
            <person name="Ushijima N."/>
            <person name="Kihara M."/>
            <person name="Itoh H."/>
        </authorList>
    </citation>
    <scope>NUCLEOTIDE SEQUENCE [LARGE SCALE GENOMIC DNA]</scope>
    <source>
        <strain evidence="2 3">KK4</strain>
    </source>
</reference>
<dbReference type="InterPro" id="IPR029063">
    <property type="entry name" value="SAM-dependent_MTases_sf"/>
</dbReference>
<dbReference type="AlphaFoldDB" id="A0A5J4FTZ5"/>
<proteinExistence type="predicted"/>
<dbReference type="OrthoDB" id="20930at2"/>
<sequence>MKKEAGSPKKNKKPWPTKDAMEQVYAMNLWGGNSTKFYSGEGSHVTEVVKPYLDCVISFLSSFEKPLIVCDLGCGDFNIGKELVTFTNKYIAVDIVPALINYNRELFINKKLEFHCLDISKDDLPAADCVILRQVLQHLSNAEILSIVNKLTNYKYVILTEHIPNGEFIPNIDIISGQGTRLKKGSGVNLIEPPFSIKVKEEVNLVTTNLPDGKGMIATTIYSV</sequence>
<dbReference type="SUPFAM" id="SSF53335">
    <property type="entry name" value="S-adenosyl-L-methionine-dependent methyltransferases"/>
    <property type="match status" value="1"/>
</dbReference>
<organism evidence="2 3">
    <name type="scientific">Patiriisocius marinistellae</name>
    <dbReference type="NCBI Taxonomy" id="2494560"/>
    <lineage>
        <taxon>Bacteria</taxon>
        <taxon>Pseudomonadati</taxon>
        <taxon>Bacteroidota</taxon>
        <taxon>Flavobacteriia</taxon>
        <taxon>Flavobacteriales</taxon>
        <taxon>Flavobacteriaceae</taxon>
        <taxon>Patiriisocius</taxon>
    </lineage>
</organism>